<dbReference type="Proteomes" id="UP000078292">
    <property type="component" value="Unassembled WGS sequence"/>
</dbReference>
<keyword evidence="1" id="KW-0812">Transmembrane</keyword>
<feature type="transmembrane region" description="Helical" evidence="1">
    <location>
        <begin position="88"/>
        <end position="109"/>
    </location>
</feature>
<keyword evidence="3" id="KW-1185">Reference proteome</keyword>
<name>A0A1B7LW40_9MICC</name>
<comment type="caution">
    <text evidence="2">The sequence shown here is derived from an EMBL/GenBank/DDBJ whole genome shotgun (WGS) entry which is preliminary data.</text>
</comment>
<evidence type="ECO:0008006" key="4">
    <source>
        <dbReference type="Google" id="ProtNLM"/>
    </source>
</evidence>
<evidence type="ECO:0000256" key="1">
    <source>
        <dbReference type="SAM" id="Phobius"/>
    </source>
</evidence>
<evidence type="ECO:0000313" key="3">
    <source>
        <dbReference type="Proteomes" id="UP000078292"/>
    </source>
</evidence>
<dbReference type="AlphaFoldDB" id="A0A1B7LW40"/>
<evidence type="ECO:0000313" key="2">
    <source>
        <dbReference type="EMBL" id="OAV59230.1"/>
    </source>
</evidence>
<dbReference type="OrthoDB" id="4990644at2"/>
<reference evidence="2 3" key="1">
    <citation type="submission" date="2016-04" db="EMBL/GenBank/DDBJ databases">
        <title>First whole genome shotgun sequence of the bacterium Enteractinococcus sp. strain UASWS1574.</title>
        <authorList>
            <person name="Crovadore J."/>
            <person name="Chablais R."/>
            <person name="Lefort F."/>
        </authorList>
    </citation>
    <scope>NUCLEOTIDE SEQUENCE [LARGE SCALE GENOMIC DNA]</scope>
    <source>
        <strain evidence="2 3">UASWS1574</strain>
    </source>
</reference>
<organism evidence="2 3">
    <name type="scientific">Enteractinococcus helveticum</name>
    <dbReference type="NCBI Taxonomy" id="1837282"/>
    <lineage>
        <taxon>Bacteria</taxon>
        <taxon>Bacillati</taxon>
        <taxon>Actinomycetota</taxon>
        <taxon>Actinomycetes</taxon>
        <taxon>Micrococcales</taxon>
        <taxon>Micrococcaceae</taxon>
    </lineage>
</organism>
<proteinExistence type="predicted"/>
<keyword evidence="1" id="KW-1133">Transmembrane helix</keyword>
<feature type="transmembrane region" description="Helical" evidence="1">
    <location>
        <begin position="56"/>
        <end position="82"/>
    </location>
</feature>
<accession>A0A1B7LW40</accession>
<keyword evidence="1" id="KW-0472">Membrane</keyword>
<protein>
    <recommendedName>
        <fullName evidence="4">Major facilitator superfamily (MFS) profile domain-containing protein</fullName>
    </recommendedName>
</protein>
<dbReference type="RefSeq" id="WP_043058807.1">
    <property type="nucleotide sequence ID" value="NZ_LXEY01000022.1"/>
</dbReference>
<feature type="transmembrane region" description="Helical" evidence="1">
    <location>
        <begin position="31"/>
        <end position="49"/>
    </location>
</feature>
<sequence>MSRISMATGVILIVLGGLAYALTAFASWTALIPALIGLLFIVCSLIGFINQTIGAVLGIILAIVGIVGTGMNALDLGAVYTGASERPAAVITSAITCVLLIAYVVVVMIRGLINAYRKSIALPQ</sequence>
<gene>
    <name evidence="2" type="ORF">A6F49_15245</name>
</gene>
<dbReference type="EMBL" id="LXEY01000022">
    <property type="protein sequence ID" value="OAV59230.1"/>
    <property type="molecule type" value="Genomic_DNA"/>
</dbReference>